<proteinExistence type="predicted"/>
<dbReference type="EMBL" id="JAEAGR010000018">
    <property type="protein sequence ID" value="MBH1942183.1"/>
    <property type="molecule type" value="Genomic_DNA"/>
</dbReference>
<sequence>MRIDKNTIQDICLTIIKNEWLSTDDSFPDFLPEISYETKMQNEAYVNNILTEFQAHFQKFPRLPIGRKRWNQKTLRLIITILNKETVLGIHRAMDEPTIDQFYTEVKDFLQHARRFAPKLTFEEIGQALRNYIVYAMFKEIHQVKTGFSKPGFGYSMLYPFTDNYIDSINLTDNEKAEYNQLIRHKLEGKPVHPHNEHHRKTCDLLQAIEDEYPREKDTTVYTLLLTMLEAQEESLRQQKKNILLSGEQRLDISLYKGGISVLIDRFLVNKEVTDKDLIFYLGFGFFLQLADDLQDIKEDSSNGYQTVFTVDLHAKQEEKLVNKMLHFIYHLMASYQSENDIFKDFVLMNCYQLIFTSILGSKEFFSKDYLKQIEKYLPVSLPYLETMLHNRVEKQDNKKQSKYMKMLDSILSQ</sequence>
<accession>A0A8J7L0E5</accession>
<keyword evidence="2" id="KW-1185">Reference proteome</keyword>
<name>A0A8J7L0E5_9FIRM</name>
<reference evidence="1" key="1">
    <citation type="submission" date="2020-12" db="EMBL/GenBank/DDBJ databases">
        <title>M. sibirica DSM 26468T genome.</title>
        <authorList>
            <person name="Thieme N."/>
            <person name="Rettenmaier R."/>
            <person name="Zverlov V."/>
            <person name="Liebl W."/>
        </authorList>
    </citation>
    <scope>NUCLEOTIDE SEQUENCE</scope>
    <source>
        <strain evidence="1">DSM 26468</strain>
    </source>
</reference>
<gene>
    <name evidence="1" type="ORF">I5677_14885</name>
</gene>
<evidence type="ECO:0000313" key="1">
    <source>
        <dbReference type="EMBL" id="MBH1942183.1"/>
    </source>
</evidence>
<dbReference type="AlphaFoldDB" id="A0A8J7L0E5"/>
<organism evidence="1 2">
    <name type="scientific">Mobilitalea sibirica</name>
    <dbReference type="NCBI Taxonomy" id="1462919"/>
    <lineage>
        <taxon>Bacteria</taxon>
        <taxon>Bacillati</taxon>
        <taxon>Bacillota</taxon>
        <taxon>Clostridia</taxon>
        <taxon>Lachnospirales</taxon>
        <taxon>Lachnospiraceae</taxon>
        <taxon>Mobilitalea</taxon>
    </lineage>
</organism>
<evidence type="ECO:0000313" key="2">
    <source>
        <dbReference type="Proteomes" id="UP000623269"/>
    </source>
</evidence>
<dbReference type="RefSeq" id="WP_197662438.1">
    <property type="nucleotide sequence ID" value="NZ_JAEAGR010000018.1"/>
</dbReference>
<dbReference type="Proteomes" id="UP000623269">
    <property type="component" value="Unassembled WGS sequence"/>
</dbReference>
<protein>
    <submittedName>
        <fullName evidence="1">Uncharacterized protein</fullName>
    </submittedName>
</protein>
<comment type="caution">
    <text evidence="1">The sequence shown here is derived from an EMBL/GenBank/DDBJ whole genome shotgun (WGS) entry which is preliminary data.</text>
</comment>